<reference evidence="1 2" key="2">
    <citation type="submission" date="2008-10" db="EMBL/GenBank/DDBJ databases">
        <authorList>
            <person name="Fulton L."/>
            <person name="Clifton S."/>
            <person name="Fulton B."/>
            <person name="Xu J."/>
            <person name="Minx P."/>
            <person name="Pepin K.H."/>
            <person name="Johnson M."/>
            <person name="Bhonagiri V."/>
            <person name="Nash W.E."/>
            <person name="Mardis E.R."/>
            <person name="Wilson R.K."/>
        </authorList>
    </citation>
    <scope>NUCLEOTIDE SEQUENCE [LARGE SCALE GENOMIC DNA]</scope>
    <source>
        <strain evidence="1 2">DSM 18315</strain>
    </source>
</reference>
<proteinExistence type="predicted"/>
<accession>B7B682</accession>
<dbReference type="AlphaFoldDB" id="B7B682"/>
<dbReference type="EMBL" id="ABYH01000040">
    <property type="protein sequence ID" value="EEC98041.1"/>
    <property type="molecule type" value="Genomic_DNA"/>
</dbReference>
<organism evidence="1 2">
    <name type="scientific">Parabacteroides johnsonii DSM 18315</name>
    <dbReference type="NCBI Taxonomy" id="537006"/>
    <lineage>
        <taxon>Bacteria</taxon>
        <taxon>Pseudomonadati</taxon>
        <taxon>Bacteroidota</taxon>
        <taxon>Bacteroidia</taxon>
        <taxon>Bacteroidales</taxon>
        <taxon>Tannerellaceae</taxon>
        <taxon>Parabacteroides</taxon>
    </lineage>
</organism>
<gene>
    <name evidence="1" type="ORF">PRABACTJOHN_00526</name>
</gene>
<sequence length="64" mass="7524">MQAFAVWEIWQNKGKGAKYTYPLSLCSKAYKTKFLCYQKAEYPNIVEKLNSRRIPCCKQIFPQA</sequence>
<reference evidence="1 2" key="1">
    <citation type="submission" date="2008-10" db="EMBL/GenBank/DDBJ databases">
        <title>Draft genome sequence of Parabacteroides johnsonii (DSM 18315).</title>
        <authorList>
            <person name="Sudarsanam P."/>
            <person name="Ley R."/>
            <person name="Guruge J."/>
            <person name="Turnbaugh P.J."/>
            <person name="Mahowald M."/>
            <person name="Liep D."/>
            <person name="Gordon J."/>
        </authorList>
    </citation>
    <scope>NUCLEOTIDE SEQUENCE [LARGE SCALE GENOMIC DNA]</scope>
    <source>
        <strain evidence="1 2">DSM 18315</strain>
    </source>
</reference>
<comment type="caution">
    <text evidence="1">The sequence shown here is derived from an EMBL/GenBank/DDBJ whole genome shotgun (WGS) entry which is preliminary data.</text>
</comment>
<protein>
    <submittedName>
        <fullName evidence="1">Uncharacterized protein</fullName>
    </submittedName>
</protein>
<dbReference type="HOGENOM" id="CLU_2863773_0_0_10"/>
<evidence type="ECO:0000313" key="2">
    <source>
        <dbReference type="Proteomes" id="UP000005510"/>
    </source>
</evidence>
<evidence type="ECO:0000313" key="1">
    <source>
        <dbReference type="EMBL" id="EEC98041.1"/>
    </source>
</evidence>
<name>B7B682_9BACT</name>
<dbReference type="Proteomes" id="UP000005510">
    <property type="component" value="Unassembled WGS sequence"/>
</dbReference>